<feature type="region of interest" description="Disordered" evidence="1">
    <location>
        <begin position="84"/>
        <end position="113"/>
    </location>
</feature>
<dbReference type="Proteomes" id="UP000489600">
    <property type="component" value="Unassembled WGS sequence"/>
</dbReference>
<comment type="caution">
    <text evidence="2">The sequence shown here is derived from an EMBL/GenBank/DDBJ whole genome shotgun (WGS) entry which is preliminary data.</text>
</comment>
<evidence type="ECO:0000313" key="2">
    <source>
        <dbReference type="EMBL" id="VVA93822.1"/>
    </source>
</evidence>
<feature type="region of interest" description="Disordered" evidence="1">
    <location>
        <begin position="132"/>
        <end position="152"/>
    </location>
</feature>
<evidence type="ECO:0000256" key="1">
    <source>
        <dbReference type="SAM" id="MobiDB-lite"/>
    </source>
</evidence>
<proteinExistence type="predicted"/>
<dbReference type="EMBL" id="CABITT030000002">
    <property type="protein sequence ID" value="VVA93822.1"/>
    <property type="molecule type" value="Genomic_DNA"/>
</dbReference>
<accession>A0A565AWS9</accession>
<sequence>MDTDEILSTKPNEERCSEDHVLTGTKVNLEEAFPAVHKMMNDLLVPLQRRTVTLTNVDATVTYDITTTPPVTKKAKAVTNDYGDQLTGSVQDKCRGSDKKGKGKLFAGEDTRASQTVTEASLNSLLLSHELHGSSENETPQDEARNIPPSMQPSLQEDLVKYDSSHVSTTMNDWGPRPSDVLTDGSNRWV</sequence>
<gene>
    <name evidence="2" type="ORF">ANE_LOCUS4267</name>
</gene>
<keyword evidence="3" id="KW-1185">Reference proteome</keyword>
<protein>
    <submittedName>
        <fullName evidence="2">Uncharacterized protein</fullName>
    </submittedName>
</protein>
<dbReference type="AlphaFoldDB" id="A0A565AWS9"/>
<feature type="region of interest" description="Disordered" evidence="1">
    <location>
        <begin position="166"/>
        <end position="190"/>
    </location>
</feature>
<name>A0A565AWS9_9BRAS</name>
<reference evidence="2" key="1">
    <citation type="submission" date="2019-07" db="EMBL/GenBank/DDBJ databases">
        <authorList>
            <person name="Dittberner H."/>
        </authorList>
    </citation>
    <scope>NUCLEOTIDE SEQUENCE [LARGE SCALE GENOMIC DNA]</scope>
</reference>
<evidence type="ECO:0000313" key="3">
    <source>
        <dbReference type="Proteomes" id="UP000489600"/>
    </source>
</evidence>
<organism evidence="2 3">
    <name type="scientific">Arabis nemorensis</name>
    <dbReference type="NCBI Taxonomy" id="586526"/>
    <lineage>
        <taxon>Eukaryota</taxon>
        <taxon>Viridiplantae</taxon>
        <taxon>Streptophyta</taxon>
        <taxon>Embryophyta</taxon>
        <taxon>Tracheophyta</taxon>
        <taxon>Spermatophyta</taxon>
        <taxon>Magnoliopsida</taxon>
        <taxon>eudicotyledons</taxon>
        <taxon>Gunneridae</taxon>
        <taxon>Pentapetalae</taxon>
        <taxon>rosids</taxon>
        <taxon>malvids</taxon>
        <taxon>Brassicales</taxon>
        <taxon>Brassicaceae</taxon>
        <taxon>Arabideae</taxon>
        <taxon>Arabis</taxon>
    </lineage>
</organism>